<dbReference type="Proteomes" id="UP001060215">
    <property type="component" value="Chromosome 7"/>
</dbReference>
<gene>
    <name evidence="1" type="ORF">LOK49_LG07G03191</name>
</gene>
<organism evidence="1 2">
    <name type="scientific">Camellia lanceoleosa</name>
    <dbReference type="NCBI Taxonomy" id="1840588"/>
    <lineage>
        <taxon>Eukaryota</taxon>
        <taxon>Viridiplantae</taxon>
        <taxon>Streptophyta</taxon>
        <taxon>Embryophyta</taxon>
        <taxon>Tracheophyta</taxon>
        <taxon>Spermatophyta</taxon>
        <taxon>Magnoliopsida</taxon>
        <taxon>eudicotyledons</taxon>
        <taxon>Gunneridae</taxon>
        <taxon>Pentapetalae</taxon>
        <taxon>asterids</taxon>
        <taxon>Ericales</taxon>
        <taxon>Theaceae</taxon>
        <taxon>Camellia</taxon>
    </lineage>
</organism>
<accession>A0ACC0H6B6</accession>
<dbReference type="EMBL" id="CM045764">
    <property type="protein sequence ID" value="KAI8008581.1"/>
    <property type="molecule type" value="Genomic_DNA"/>
</dbReference>
<evidence type="ECO:0000313" key="1">
    <source>
        <dbReference type="EMBL" id="KAI8008581.1"/>
    </source>
</evidence>
<comment type="caution">
    <text evidence="1">The sequence shown here is derived from an EMBL/GenBank/DDBJ whole genome shotgun (WGS) entry which is preliminary data.</text>
</comment>
<keyword evidence="2" id="KW-1185">Reference proteome</keyword>
<reference evidence="1 2" key="1">
    <citation type="journal article" date="2022" name="Plant J.">
        <title>Chromosome-level genome of Camellia lanceoleosa provides a valuable resource for understanding genome evolution and self-incompatibility.</title>
        <authorList>
            <person name="Gong W."/>
            <person name="Xiao S."/>
            <person name="Wang L."/>
            <person name="Liao Z."/>
            <person name="Chang Y."/>
            <person name="Mo W."/>
            <person name="Hu G."/>
            <person name="Li W."/>
            <person name="Zhao G."/>
            <person name="Zhu H."/>
            <person name="Hu X."/>
            <person name="Ji K."/>
            <person name="Xiang X."/>
            <person name="Song Q."/>
            <person name="Yuan D."/>
            <person name="Jin S."/>
            <person name="Zhang L."/>
        </authorList>
    </citation>
    <scope>NUCLEOTIDE SEQUENCE [LARGE SCALE GENOMIC DNA]</scope>
    <source>
        <strain evidence="1">SQ_2022a</strain>
    </source>
</reference>
<name>A0ACC0H6B6_9ERIC</name>
<sequence>MCYREIIEVERLALDETEQLFLENVGLNDRCSPQIEEIAKRIVRECHGLPLSIIDMADQLRGVDDIHEWRNILNELENWFHD</sequence>
<protein>
    <submittedName>
        <fullName evidence="1">Disease resistance protein</fullName>
    </submittedName>
</protein>
<evidence type="ECO:0000313" key="2">
    <source>
        <dbReference type="Proteomes" id="UP001060215"/>
    </source>
</evidence>
<proteinExistence type="predicted"/>